<dbReference type="EMBL" id="JBHRVD010000001">
    <property type="protein sequence ID" value="MFC3321261.1"/>
    <property type="molecule type" value="Genomic_DNA"/>
</dbReference>
<name>A0ABV7MK03_9HYPH</name>
<organism evidence="1 2">
    <name type="scientific">Mesorhizobium cantuariense</name>
    <dbReference type="NCBI Taxonomy" id="1300275"/>
    <lineage>
        <taxon>Bacteria</taxon>
        <taxon>Pseudomonadati</taxon>
        <taxon>Pseudomonadota</taxon>
        <taxon>Alphaproteobacteria</taxon>
        <taxon>Hyphomicrobiales</taxon>
        <taxon>Phyllobacteriaceae</taxon>
        <taxon>Mesorhizobium</taxon>
    </lineage>
</organism>
<sequence>MEEAQRKTGLRRWLSDAIGGLSTMAKAIDTSELELLERRVKALETRVYGGGDAETIPRGEG</sequence>
<evidence type="ECO:0000313" key="1">
    <source>
        <dbReference type="EMBL" id="MFC3321261.1"/>
    </source>
</evidence>
<protein>
    <submittedName>
        <fullName evidence="1">Uncharacterized protein</fullName>
    </submittedName>
</protein>
<accession>A0ABV7MK03</accession>
<evidence type="ECO:0000313" key="2">
    <source>
        <dbReference type="Proteomes" id="UP001595648"/>
    </source>
</evidence>
<dbReference type="RefSeq" id="WP_378977479.1">
    <property type="nucleotide sequence ID" value="NZ_JBHRVD010000001.1"/>
</dbReference>
<gene>
    <name evidence="1" type="ORF">ACFOJ9_05620</name>
</gene>
<proteinExistence type="predicted"/>
<reference evidence="2" key="1">
    <citation type="journal article" date="2019" name="Int. J. Syst. Evol. Microbiol.">
        <title>The Global Catalogue of Microorganisms (GCM) 10K type strain sequencing project: providing services to taxonomists for standard genome sequencing and annotation.</title>
        <authorList>
            <consortium name="The Broad Institute Genomics Platform"/>
            <consortium name="The Broad Institute Genome Sequencing Center for Infectious Disease"/>
            <person name="Wu L."/>
            <person name="Ma J."/>
        </authorList>
    </citation>
    <scope>NUCLEOTIDE SEQUENCE [LARGE SCALE GENOMIC DNA]</scope>
    <source>
        <strain evidence="2">ICMP 19515</strain>
    </source>
</reference>
<comment type="caution">
    <text evidence="1">The sequence shown here is derived from an EMBL/GenBank/DDBJ whole genome shotgun (WGS) entry which is preliminary data.</text>
</comment>
<keyword evidence="2" id="KW-1185">Reference proteome</keyword>
<dbReference type="Proteomes" id="UP001595648">
    <property type="component" value="Unassembled WGS sequence"/>
</dbReference>